<reference evidence="2" key="1">
    <citation type="journal article" date="2021" name="Nat. Commun.">
        <title>Genetic determinants of endophytism in the Arabidopsis root mycobiome.</title>
        <authorList>
            <person name="Mesny F."/>
            <person name="Miyauchi S."/>
            <person name="Thiergart T."/>
            <person name="Pickel B."/>
            <person name="Atanasova L."/>
            <person name="Karlsson M."/>
            <person name="Huettel B."/>
            <person name="Barry K.W."/>
            <person name="Haridas S."/>
            <person name="Chen C."/>
            <person name="Bauer D."/>
            <person name="Andreopoulos W."/>
            <person name="Pangilinan J."/>
            <person name="LaButti K."/>
            <person name="Riley R."/>
            <person name="Lipzen A."/>
            <person name="Clum A."/>
            <person name="Drula E."/>
            <person name="Henrissat B."/>
            <person name="Kohler A."/>
            <person name="Grigoriev I.V."/>
            <person name="Martin F.M."/>
            <person name="Hacquard S."/>
        </authorList>
    </citation>
    <scope>NUCLEOTIDE SEQUENCE</scope>
    <source>
        <strain evidence="2">MPI-SDFR-AT-0068</strain>
    </source>
</reference>
<feature type="transmembrane region" description="Helical" evidence="1">
    <location>
        <begin position="661"/>
        <end position="687"/>
    </location>
</feature>
<keyword evidence="1" id="KW-0472">Membrane</keyword>
<protein>
    <submittedName>
        <fullName evidence="2">Uncharacterized protein</fullName>
    </submittedName>
</protein>
<evidence type="ECO:0000313" key="2">
    <source>
        <dbReference type="EMBL" id="KAH7233714.1"/>
    </source>
</evidence>
<keyword evidence="3" id="KW-1185">Reference proteome</keyword>
<keyword evidence="1" id="KW-0812">Transmembrane</keyword>
<evidence type="ECO:0000313" key="3">
    <source>
        <dbReference type="Proteomes" id="UP000813427"/>
    </source>
</evidence>
<sequence length="756" mass="83679">MAQYSQVQQGLYDLSPKTGPSICNPNDPFNYRHFNTGKPMPSPNDIKLNTFRANQHLMYENEPIVYSHQPLKSRPLWKRLGKTGITILGLGTLIILVACALLVYLWQGAEKARNRQPRGEVWDRIVFNGYATQLVTICSSAIRSSIGFQIGLLSAAMAAVILETSGCRLSDLATLSLSRAFGSESSPWEIFLIAKGNRKILSHSILLLLTTILSLAMTSFTSTILLFDFDTIPVAAPNTTQSINIGFDINKETAVFAGISYWQSKPLAHWRFAEARPPDADQTIAPKDITDTGDIYRAFIPMGSVNERTSLEYYSGPTVVGNVRTACVGSNFLNASLQYVDTGDESTSGLYLQAKLDGSTGWSQGPTINETQPARISCRINNEWLQANSTYWPLSLCSFNRSDKAPVNQSLKNPLSRRPYGFRPVLLLNASDALNGLAPVFNEETQTMPSFAVPESLQVSKFSRDGPWTTAKTANGTELFQASVCFLSQFTPLLYNVTMSGRAITSEPTSIARWQTLQGQNGTDFLKQQEAGSSFEARGILGLDILEGPSSMASTGDENWDEMVYWMIYSSLFKYSISGGWTFNNDAITSWFGTIANWPAHPEHSHLLQTVLQKTDDPAQAVQALFFRLYQMIFYDLLPYFTQEQSAVTVHVKHVLVPSRWRGLVIVMAGVILHFCLTSTTLLIFAVSTKSSMLGNAWQAVSQIISPETRVVVEAVSNNDLKDVDVAKWVKSTTHDEHVYGLSTSFDNGGSRIRRI</sequence>
<keyword evidence="1" id="KW-1133">Transmembrane helix</keyword>
<comment type="caution">
    <text evidence="2">The sequence shown here is derived from an EMBL/GenBank/DDBJ whole genome shotgun (WGS) entry which is preliminary data.</text>
</comment>
<dbReference type="Proteomes" id="UP000813427">
    <property type="component" value="Unassembled WGS sequence"/>
</dbReference>
<evidence type="ECO:0000256" key="1">
    <source>
        <dbReference type="SAM" id="Phobius"/>
    </source>
</evidence>
<organism evidence="2 3">
    <name type="scientific">Fusarium tricinctum</name>
    <dbReference type="NCBI Taxonomy" id="61284"/>
    <lineage>
        <taxon>Eukaryota</taxon>
        <taxon>Fungi</taxon>
        <taxon>Dikarya</taxon>
        <taxon>Ascomycota</taxon>
        <taxon>Pezizomycotina</taxon>
        <taxon>Sordariomycetes</taxon>
        <taxon>Hypocreomycetidae</taxon>
        <taxon>Hypocreales</taxon>
        <taxon>Nectriaceae</taxon>
        <taxon>Fusarium</taxon>
        <taxon>Fusarium tricinctum species complex</taxon>
    </lineage>
</organism>
<dbReference type="OrthoDB" id="5428040at2759"/>
<gene>
    <name evidence="2" type="ORF">BKA59DRAFT_497516</name>
</gene>
<dbReference type="EMBL" id="JAGPXF010000008">
    <property type="protein sequence ID" value="KAH7233714.1"/>
    <property type="molecule type" value="Genomic_DNA"/>
</dbReference>
<feature type="transmembrane region" description="Helical" evidence="1">
    <location>
        <begin position="85"/>
        <end position="106"/>
    </location>
</feature>
<name>A0A8K0W648_9HYPO</name>
<dbReference type="AlphaFoldDB" id="A0A8K0W648"/>
<proteinExistence type="predicted"/>
<feature type="transmembrane region" description="Helical" evidence="1">
    <location>
        <begin position="205"/>
        <end position="227"/>
    </location>
</feature>
<accession>A0A8K0W648</accession>